<dbReference type="Proteomes" id="UP000323876">
    <property type="component" value="Unassembled WGS sequence"/>
</dbReference>
<reference evidence="1 2" key="1">
    <citation type="submission" date="2019-09" db="EMBL/GenBank/DDBJ databases">
        <authorList>
            <person name="Wang X."/>
        </authorList>
    </citation>
    <scope>NUCLEOTIDE SEQUENCE [LARGE SCALE GENOMIC DNA]</scope>
    <source>
        <strain evidence="1 2">CICC 11023</strain>
    </source>
</reference>
<dbReference type="Gene3D" id="3.10.450.50">
    <property type="match status" value="1"/>
</dbReference>
<keyword evidence="2" id="KW-1185">Reference proteome</keyword>
<evidence type="ECO:0000313" key="1">
    <source>
        <dbReference type="EMBL" id="KAA8880622.1"/>
    </source>
</evidence>
<dbReference type="OrthoDB" id="3532676at2"/>
<accession>A0A5N0DU58</accession>
<evidence type="ECO:0008006" key="3">
    <source>
        <dbReference type="Google" id="ProtNLM"/>
    </source>
</evidence>
<comment type="caution">
    <text evidence="1">The sequence shown here is derived from an EMBL/GenBank/DDBJ whole genome shotgun (WGS) entry which is preliminary data.</text>
</comment>
<dbReference type="RefSeq" id="WP_150407499.1">
    <property type="nucleotide sequence ID" value="NZ_VXLC01000032.1"/>
</dbReference>
<proteinExistence type="predicted"/>
<organism evidence="1 2">
    <name type="scientific">Nocardia colli</name>
    <dbReference type="NCBI Taxonomy" id="2545717"/>
    <lineage>
        <taxon>Bacteria</taxon>
        <taxon>Bacillati</taxon>
        <taxon>Actinomycetota</taxon>
        <taxon>Actinomycetes</taxon>
        <taxon>Mycobacteriales</taxon>
        <taxon>Nocardiaceae</taxon>
        <taxon>Nocardia</taxon>
    </lineage>
</organism>
<name>A0A5N0DU58_9NOCA</name>
<dbReference type="EMBL" id="VXLC01000032">
    <property type="protein sequence ID" value="KAA8880622.1"/>
    <property type="molecule type" value="Genomic_DNA"/>
</dbReference>
<evidence type="ECO:0000313" key="2">
    <source>
        <dbReference type="Proteomes" id="UP000323876"/>
    </source>
</evidence>
<sequence length="91" mass="10098">MAPDLDFEGPIAGRIVGAEPFIKGVFGFIETARSFDLLHQLRTENGVATLYDAEMPERAVRFAEFFQIDGGTIRSLRLLYDAADYQAKGGR</sequence>
<dbReference type="SUPFAM" id="SSF54427">
    <property type="entry name" value="NTF2-like"/>
    <property type="match status" value="1"/>
</dbReference>
<dbReference type="InterPro" id="IPR032710">
    <property type="entry name" value="NTF2-like_dom_sf"/>
</dbReference>
<dbReference type="AlphaFoldDB" id="A0A5N0DU58"/>
<protein>
    <recommendedName>
        <fullName evidence="3">Nuclear transport factor 2 family protein</fullName>
    </recommendedName>
</protein>
<gene>
    <name evidence="1" type="ORF">F3087_40610</name>
</gene>